<evidence type="ECO:0000313" key="2">
    <source>
        <dbReference type="Proteomes" id="UP000261257"/>
    </source>
</evidence>
<proteinExistence type="predicted"/>
<evidence type="ECO:0000313" key="1">
    <source>
        <dbReference type="EMBL" id="RGL99143.1"/>
    </source>
</evidence>
<gene>
    <name evidence="1" type="ORF">DXC39_23790</name>
</gene>
<evidence type="ECO:0008006" key="3">
    <source>
        <dbReference type="Google" id="ProtNLM"/>
    </source>
</evidence>
<dbReference type="RefSeq" id="WP_117623756.1">
    <property type="nucleotide sequence ID" value="NZ_QRQF01000033.1"/>
</dbReference>
<organism evidence="1 2">
    <name type="scientific">Hungatella hathewayi</name>
    <dbReference type="NCBI Taxonomy" id="154046"/>
    <lineage>
        <taxon>Bacteria</taxon>
        <taxon>Bacillati</taxon>
        <taxon>Bacillota</taxon>
        <taxon>Clostridia</taxon>
        <taxon>Lachnospirales</taxon>
        <taxon>Lachnospiraceae</taxon>
        <taxon>Hungatella</taxon>
    </lineage>
</organism>
<dbReference type="AlphaFoldDB" id="A0A3E4U0S4"/>
<name>A0A3E4U0S4_9FIRM</name>
<protein>
    <recommendedName>
        <fullName evidence="3">Antirestriction protein (ArdA)</fullName>
    </recommendedName>
</protein>
<sequence>MLAIQIGYGNGKSEEMVFPLDDAGKSKIDALREEAEGGNEELTIRSSRSSVQKLPSCINGMEFDRQSQKELEFLNERFGHLTRAEQDILSAMLEMEEPETLKEIINLSYNLSNYELLRDVSDSGRIAAELLSRDKKIEVPEELWSMLDFERIRERYFDTHQGAYGPSGLVLKCEEKEFTQVYDRFLPDPGYEKDGLFLVHLYRMSGNKPLHYTISLPAEEEKQSMAKQALGIRDFSECRMNQYGGSLDELKGYLPLAKDVESLNQFAKLLKEQVLADGLQNVNRLMAALEAECSRSMEDAAMVAKNLSRYQIMEEMKSPDAYARFKMEQDGSVFATSICRNYLDWYGLGEELLKRDGVMMTAHGLVTCEDWCCERLPDEVVVTRLYSPLAGTIEDEEEYSSTLPALSLPGYEYDIKKAIQGDYIQGVRSGLAEYMDHQLLKQRVISMFPTVESYQYKLWGVLEVKSWGKLQPEEWEFIKDQWAGQAADGWGEGFEQREIDCGEGVSLYVHFYTGEMRIQTEQELKGIAKEQPEMQMGGMA</sequence>
<dbReference type="EMBL" id="QSSQ01000032">
    <property type="protein sequence ID" value="RGL99143.1"/>
    <property type="molecule type" value="Genomic_DNA"/>
</dbReference>
<accession>A0A3E4U0S4</accession>
<reference evidence="1 2" key="1">
    <citation type="submission" date="2018-08" db="EMBL/GenBank/DDBJ databases">
        <title>A genome reference for cultivated species of the human gut microbiota.</title>
        <authorList>
            <person name="Zou Y."/>
            <person name="Xue W."/>
            <person name="Luo G."/>
        </authorList>
    </citation>
    <scope>NUCLEOTIDE SEQUENCE [LARGE SCALE GENOMIC DNA]</scope>
    <source>
        <strain evidence="1 2">TF05-11AC</strain>
    </source>
</reference>
<comment type="caution">
    <text evidence="1">The sequence shown here is derived from an EMBL/GenBank/DDBJ whole genome shotgun (WGS) entry which is preliminary data.</text>
</comment>
<dbReference type="Proteomes" id="UP000261257">
    <property type="component" value="Unassembled WGS sequence"/>
</dbReference>